<keyword evidence="3" id="KW-0560">Oxidoreductase</keyword>
<keyword evidence="4" id="KW-1133">Transmembrane helix</keyword>
<dbReference type="GO" id="GO:0008876">
    <property type="term" value="F:quinoprotein glucose dehydrogenase activity"/>
    <property type="evidence" value="ECO:0007669"/>
    <property type="project" value="TreeGrafter"/>
</dbReference>
<dbReference type="GO" id="GO:0016020">
    <property type="term" value="C:membrane"/>
    <property type="evidence" value="ECO:0007669"/>
    <property type="project" value="InterPro"/>
</dbReference>
<dbReference type="Gene3D" id="2.140.10.10">
    <property type="entry name" value="Quinoprotein alcohol dehydrogenase-like superfamily"/>
    <property type="match status" value="1"/>
</dbReference>
<name>A0A6P1BLI8_9BRAD</name>
<proteinExistence type="inferred from homology"/>
<dbReference type="SUPFAM" id="SSF50998">
    <property type="entry name" value="Quinoprotein alcohol dehydrogenase-like"/>
    <property type="match status" value="1"/>
</dbReference>
<comment type="cofactor">
    <cofactor evidence="1">
        <name>pyrroloquinoline quinone</name>
        <dbReference type="ChEBI" id="CHEBI:58442"/>
    </cofactor>
</comment>
<keyword evidence="8" id="KW-1185">Reference proteome</keyword>
<dbReference type="InterPro" id="IPR017511">
    <property type="entry name" value="PQQ_mDH"/>
</dbReference>
<dbReference type="InterPro" id="IPR002372">
    <property type="entry name" value="PQQ_rpt_dom"/>
</dbReference>
<protein>
    <submittedName>
        <fullName evidence="7">Pyrroloquinoline quinone-dependent dehydrogenase</fullName>
    </submittedName>
</protein>
<dbReference type="Pfam" id="PF01011">
    <property type="entry name" value="PQQ"/>
    <property type="match status" value="1"/>
</dbReference>
<dbReference type="PANTHER" id="PTHR32303:SF4">
    <property type="entry name" value="QUINOPROTEIN GLUCOSE DEHYDROGENASE"/>
    <property type="match status" value="1"/>
</dbReference>
<dbReference type="InterPro" id="IPR018391">
    <property type="entry name" value="PQQ_b-propeller_rpt"/>
</dbReference>
<dbReference type="InterPro" id="IPR011047">
    <property type="entry name" value="Quinoprotein_ADH-like_sf"/>
</dbReference>
<evidence type="ECO:0000256" key="5">
    <source>
        <dbReference type="SAM" id="SignalP"/>
    </source>
</evidence>
<feature type="transmembrane region" description="Helical" evidence="4">
    <location>
        <begin position="645"/>
        <end position="667"/>
    </location>
</feature>
<gene>
    <name evidence="7" type="ORF">FNJ47_25410</name>
</gene>
<organism evidence="7 8">
    <name type="scientific">Bradyrhizobium uaiense</name>
    <dbReference type="NCBI Taxonomy" id="2594946"/>
    <lineage>
        <taxon>Bacteria</taxon>
        <taxon>Pseudomonadati</taxon>
        <taxon>Pseudomonadota</taxon>
        <taxon>Alphaproteobacteria</taxon>
        <taxon>Hyphomicrobiales</taxon>
        <taxon>Nitrobacteraceae</taxon>
        <taxon>Bradyrhizobium</taxon>
    </lineage>
</organism>
<evidence type="ECO:0000313" key="7">
    <source>
        <dbReference type="EMBL" id="NEU99074.1"/>
    </source>
</evidence>
<evidence type="ECO:0000313" key="8">
    <source>
        <dbReference type="Proteomes" id="UP000468531"/>
    </source>
</evidence>
<accession>A0A6P1BLI8</accession>
<dbReference type="RefSeq" id="WP_163157962.1">
    <property type="nucleotide sequence ID" value="NZ_VKHP01000115.1"/>
</dbReference>
<dbReference type="SMART" id="SM00564">
    <property type="entry name" value="PQQ"/>
    <property type="match status" value="6"/>
</dbReference>
<sequence>MRSLFRLLAALLLLGVQPALAWEYWGGDRGGTRFSPLTQITSDNVGTLVRGWEFRTGDLDARPPDVMKRTKFEVTPLFVEGSLIFCTPFNEVIALDPGTGAQKWRFDPQISMKQRPANRFVCRGVAHWTDDRAAEGAACKSRIFTGTNDTRLIALDARTGRPCADFGNGGEIKIDAGMKLEWPGEFQITSAPVTGRGVVVVGSAIGDNRRVDAPLGAVRAFDARTGQPRWSFDPLVHNGIEAGHSNVWAPMSVDEERGLVFLPTTSPSPDFWGGKRVGNDEHANSVVALRIETGELAWAFQTVHHDVWDYDLPAQPTLARIDTANGMRDVVIQPTKQGFVFVLDRDTGKPVWPVEERAVPQNGAEGEKLSPTQPFPTHVPPLLTQRMTADDIGSMLPGVGSSACERLLAQSRNEGLYTPPSTQGTIVYPMTGGGVNWGSAAFDPVNQIMFANVSHAAHVITLIPRDQAKGFNPPPGHDFGQQEGAPFAMSRALAMTPVGTPCNKPPWGETVAVDLKAGKILWHSSVGTSEDVAPLGIALNTGTPLVNGVAITAGGVLFTGAMDAYLRAFDVKSGKQLWLGRLPVPGVANPMTYLWNGEQYVVIGAGGHSEAGTTIGDSVVAFRLPRQGESASLWTRLIDRPGGRFVLKVIEAVLLLIALSALVALLWRRRHARRSRSA</sequence>
<feature type="signal peptide" evidence="5">
    <location>
        <begin position="1"/>
        <end position="21"/>
    </location>
</feature>
<evidence type="ECO:0000256" key="4">
    <source>
        <dbReference type="SAM" id="Phobius"/>
    </source>
</evidence>
<dbReference type="PANTHER" id="PTHR32303">
    <property type="entry name" value="QUINOPROTEIN ALCOHOL DEHYDROGENASE (CYTOCHROME C)"/>
    <property type="match status" value="1"/>
</dbReference>
<comment type="caution">
    <text evidence="7">The sequence shown here is derived from an EMBL/GenBank/DDBJ whole genome shotgun (WGS) entry which is preliminary data.</text>
</comment>
<evidence type="ECO:0000256" key="1">
    <source>
        <dbReference type="ARBA" id="ARBA00001931"/>
    </source>
</evidence>
<dbReference type="CDD" id="cd10280">
    <property type="entry name" value="PQQ_mGDH"/>
    <property type="match status" value="1"/>
</dbReference>
<evidence type="ECO:0000256" key="2">
    <source>
        <dbReference type="ARBA" id="ARBA00008156"/>
    </source>
</evidence>
<dbReference type="Proteomes" id="UP000468531">
    <property type="component" value="Unassembled WGS sequence"/>
</dbReference>
<evidence type="ECO:0000259" key="6">
    <source>
        <dbReference type="Pfam" id="PF01011"/>
    </source>
</evidence>
<keyword evidence="5" id="KW-0732">Signal</keyword>
<keyword evidence="4" id="KW-0472">Membrane</keyword>
<comment type="similarity">
    <text evidence="2">Belongs to the bacterial PQQ dehydrogenase family.</text>
</comment>
<keyword evidence="4" id="KW-0812">Transmembrane</keyword>
<dbReference type="GO" id="GO:0048038">
    <property type="term" value="F:quinone binding"/>
    <property type="evidence" value="ECO:0007669"/>
    <property type="project" value="InterPro"/>
</dbReference>
<feature type="chain" id="PRO_5027067310" evidence="5">
    <location>
        <begin position="22"/>
        <end position="678"/>
    </location>
</feature>
<dbReference type="EMBL" id="VKHP01000115">
    <property type="protein sequence ID" value="NEU99074.1"/>
    <property type="molecule type" value="Genomic_DNA"/>
</dbReference>
<feature type="domain" description="Pyrrolo-quinoline quinone repeat" evidence="6">
    <location>
        <begin position="22"/>
        <end position="601"/>
    </location>
</feature>
<evidence type="ECO:0000256" key="3">
    <source>
        <dbReference type="ARBA" id="ARBA00023002"/>
    </source>
</evidence>
<dbReference type="AlphaFoldDB" id="A0A6P1BLI8"/>
<reference evidence="7 8" key="1">
    <citation type="journal article" date="2020" name="Arch. Microbiol.">
        <title>Bradyrhizobium uaiense sp. nov., a new highly efficient cowpea symbiont.</title>
        <authorList>
            <person name="Cabral Michel D."/>
            <person name="Azarias Guimaraes A."/>
            <person name="Martins da Costa E."/>
            <person name="Soares de Carvalho T."/>
            <person name="Balsanelli E."/>
            <person name="Willems A."/>
            <person name="Maltempi de Souza E."/>
            <person name="de Souza Moreira F.M."/>
        </authorList>
    </citation>
    <scope>NUCLEOTIDE SEQUENCE [LARGE SCALE GENOMIC DNA]</scope>
    <source>
        <strain evidence="7 8">UFLA 03-164</strain>
    </source>
</reference>